<protein>
    <submittedName>
        <fullName evidence="2">Uncharacterized protein</fullName>
    </submittedName>
</protein>
<feature type="region of interest" description="Disordered" evidence="1">
    <location>
        <begin position="1"/>
        <end position="34"/>
    </location>
</feature>
<organism evidence="2">
    <name type="scientific">Zea mays</name>
    <name type="common">Maize</name>
    <dbReference type="NCBI Taxonomy" id="4577"/>
    <lineage>
        <taxon>Eukaryota</taxon>
        <taxon>Viridiplantae</taxon>
        <taxon>Streptophyta</taxon>
        <taxon>Embryophyta</taxon>
        <taxon>Tracheophyta</taxon>
        <taxon>Spermatophyta</taxon>
        <taxon>Magnoliopsida</taxon>
        <taxon>Liliopsida</taxon>
        <taxon>Poales</taxon>
        <taxon>Poaceae</taxon>
        <taxon>PACMAD clade</taxon>
        <taxon>Panicoideae</taxon>
        <taxon>Andropogonodae</taxon>
        <taxon>Andropogoneae</taxon>
        <taxon>Tripsacinae</taxon>
        <taxon>Zea</taxon>
    </lineage>
</organism>
<reference evidence="2" key="1">
    <citation type="journal article" date="2009" name="PLoS Genet.">
        <title>Sequencing, mapping, and analysis of 27,455 maize full-length cDNAs.</title>
        <authorList>
            <person name="Soderlund C."/>
            <person name="Descour A."/>
            <person name="Kudrna D."/>
            <person name="Bomhoff M."/>
            <person name="Boyd L."/>
            <person name="Currie J."/>
            <person name="Angelova A."/>
            <person name="Collura K."/>
            <person name="Wissotski M."/>
            <person name="Ashley E."/>
            <person name="Morrow D."/>
            <person name="Fernandes J."/>
            <person name="Walbot V."/>
            <person name="Yu Y."/>
        </authorList>
    </citation>
    <scope>NUCLEOTIDE SEQUENCE</scope>
    <source>
        <strain evidence="2">B73</strain>
    </source>
</reference>
<dbReference type="EMBL" id="BT083515">
    <property type="protein sequence ID" value="ACR33868.1"/>
    <property type="molecule type" value="mRNA"/>
</dbReference>
<sequence>MMDYKGKHVLNNLQPPVLSRMKRKGIGIEGEKRR</sequence>
<name>C4IY68_MAIZE</name>
<proteinExistence type="evidence at transcript level"/>
<evidence type="ECO:0000256" key="1">
    <source>
        <dbReference type="SAM" id="MobiDB-lite"/>
    </source>
</evidence>
<reference evidence="2" key="2">
    <citation type="submission" date="2012-06" db="EMBL/GenBank/DDBJ databases">
        <authorList>
            <person name="Yu Y."/>
            <person name="Currie J."/>
            <person name="Lomeli R."/>
            <person name="Angelova A."/>
            <person name="Collura K."/>
            <person name="Wissotski M."/>
            <person name="Campos D."/>
            <person name="Kudrna D."/>
            <person name="Golser W."/>
            <person name="Ashely E."/>
            <person name="Descour A."/>
            <person name="Fernandes J."/>
            <person name="Soderlund C."/>
            <person name="Walbot V."/>
        </authorList>
    </citation>
    <scope>NUCLEOTIDE SEQUENCE</scope>
    <source>
        <strain evidence="2">B73</strain>
    </source>
</reference>
<accession>C4IY68</accession>
<evidence type="ECO:0000313" key="2">
    <source>
        <dbReference type="EMBL" id="ACR33868.1"/>
    </source>
</evidence>
<dbReference type="AlphaFoldDB" id="C4IY68"/>